<sequence length="507" mass="57324">MGKIRMCNVFWFVLEYTIVFVSGETELLDVTLCENLGNAEVFCPENKTITWKSIVYGEFSCQNADNRAICHSNINTFFNDHCLGQNNCTLPVLDILSNNSCERSPIRVTVSFTCSGGWWRRNRHPSPVETCANTLTEVNCPSDYHIHFKGAMFYSTPNSCDMIDTKCASNTLKGFCDEKRSCISDETKTSCLYHKRFARIQYACQGQNDSPVTDTIHQSTSSDHELDITTIPLFPKLVFLLIDDTLPVFSFDQDHRIEINHQSLNETLYMCSLETGQEKLQLLTTYKNRNIAPYSLQCGGLETSLFECNYTKDAHGCNIRQVAGAICCEDTEKLGECVVNPSSNKVSSESSTIGVAVGISIAVIAVVCIIVFVFFTRRRRYMRKIPDNKTDDNYFGHQNIALPQHTTSDGIMYTQAKNTNTQEIEGGHGYSHLSEDRQSPYALSEDGVYDKANENRHVVNDTAVYSRAIDTMYDSTDQHNRHESKEGTYDHVFGQKTEDHYDITTRP</sequence>
<dbReference type="AlphaFoldDB" id="A0A8S3VQW2"/>
<protein>
    <submittedName>
        <fullName evidence="3">Uncharacterized protein</fullName>
    </submittedName>
</protein>
<evidence type="ECO:0000313" key="3">
    <source>
        <dbReference type="EMBL" id="CAG2256520.1"/>
    </source>
</evidence>
<evidence type="ECO:0000256" key="2">
    <source>
        <dbReference type="SAM" id="SignalP"/>
    </source>
</evidence>
<feature type="signal peptide" evidence="2">
    <location>
        <begin position="1"/>
        <end position="23"/>
    </location>
</feature>
<dbReference type="Gene3D" id="2.60.120.740">
    <property type="match status" value="1"/>
</dbReference>
<dbReference type="OrthoDB" id="6137920at2759"/>
<dbReference type="InterPro" id="IPR043159">
    <property type="entry name" value="Lectin_gal-bd_sf"/>
</dbReference>
<gene>
    <name evidence="3" type="ORF">MEDL_67833</name>
</gene>
<comment type="caution">
    <text evidence="3">The sequence shown here is derived from an EMBL/GenBank/DDBJ whole genome shotgun (WGS) entry which is preliminary data.</text>
</comment>
<keyword evidence="1" id="KW-1133">Transmembrane helix</keyword>
<feature type="transmembrane region" description="Helical" evidence="1">
    <location>
        <begin position="353"/>
        <end position="375"/>
    </location>
</feature>
<proteinExistence type="predicted"/>
<feature type="chain" id="PRO_5035939833" evidence="2">
    <location>
        <begin position="24"/>
        <end position="507"/>
    </location>
</feature>
<keyword evidence="1" id="KW-0472">Membrane</keyword>
<organism evidence="3 4">
    <name type="scientific">Mytilus edulis</name>
    <name type="common">Blue mussel</name>
    <dbReference type="NCBI Taxonomy" id="6550"/>
    <lineage>
        <taxon>Eukaryota</taxon>
        <taxon>Metazoa</taxon>
        <taxon>Spiralia</taxon>
        <taxon>Lophotrochozoa</taxon>
        <taxon>Mollusca</taxon>
        <taxon>Bivalvia</taxon>
        <taxon>Autobranchia</taxon>
        <taxon>Pteriomorphia</taxon>
        <taxon>Mytilida</taxon>
        <taxon>Mytiloidea</taxon>
        <taxon>Mytilidae</taxon>
        <taxon>Mytilinae</taxon>
        <taxon>Mytilus</taxon>
    </lineage>
</organism>
<name>A0A8S3VQW2_MYTED</name>
<dbReference type="Proteomes" id="UP000683360">
    <property type="component" value="Unassembled WGS sequence"/>
</dbReference>
<accession>A0A8S3VQW2</accession>
<keyword evidence="2" id="KW-0732">Signal</keyword>
<evidence type="ECO:0000256" key="1">
    <source>
        <dbReference type="SAM" id="Phobius"/>
    </source>
</evidence>
<keyword evidence="4" id="KW-1185">Reference proteome</keyword>
<dbReference type="EMBL" id="CAJPWZ010003308">
    <property type="protein sequence ID" value="CAG2256520.1"/>
    <property type="molecule type" value="Genomic_DNA"/>
</dbReference>
<keyword evidence="1" id="KW-0812">Transmembrane</keyword>
<reference evidence="3" key="1">
    <citation type="submission" date="2021-03" db="EMBL/GenBank/DDBJ databases">
        <authorList>
            <person name="Bekaert M."/>
        </authorList>
    </citation>
    <scope>NUCLEOTIDE SEQUENCE</scope>
</reference>
<evidence type="ECO:0000313" key="4">
    <source>
        <dbReference type="Proteomes" id="UP000683360"/>
    </source>
</evidence>